<reference evidence="4 5" key="1">
    <citation type="submission" date="2015-11" db="EMBL/GenBank/DDBJ databases">
        <title>Genomic analysis of 38 Legionella species identifies large and diverse effector repertoires.</title>
        <authorList>
            <person name="Burstein D."/>
            <person name="Amaro F."/>
            <person name="Zusman T."/>
            <person name="Lifshitz Z."/>
            <person name="Cohen O."/>
            <person name="Gilbert J.A."/>
            <person name="Pupko T."/>
            <person name="Shuman H.A."/>
            <person name="Segal G."/>
        </authorList>
    </citation>
    <scope>NUCLEOTIDE SEQUENCE [LARGE SCALE GENOMIC DNA]</scope>
    <source>
        <strain evidence="4 5">ATCC 49505</strain>
    </source>
</reference>
<gene>
    <name evidence="4" type="primary">dotA</name>
    <name evidence="4" type="ORF">Llon_1840</name>
</gene>
<name>A0A0W0VHR9_9GAMM</name>
<feature type="transmembrane region" description="Helical" evidence="2">
    <location>
        <begin position="709"/>
        <end position="728"/>
    </location>
</feature>
<dbReference type="EMBL" id="LNYK01000033">
    <property type="protein sequence ID" value="KTD19668.1"/>
    <property type="molecule type" value="Genomic_DNA"/>
</dbReference>
<dbReference type="STRING" id="45068.Llon_1840"/>
<proteinExistence type="predicted"/>
<feature type="transmembrane region" description="Helical" evidence="2">
    <location>
        <begin position="30"/>
        <end position="49"/>
    </location>
</feature>
<feature type="signal peptide" evidence="3">
    <location>
        <begin position="1"/>
        <end position="19"/>
    </location>
</feature>
<dbReference type="Proteomes" id="UP000054997">
    <property type="component" value="Unassembled WGS sequence"/>
</dbReference>
<dbReference type="RefSeq" id="WP_058529823.1">
    <property type="nucleotide sequence ID" value="NZ_CAAAHZ010000001.1"/>
</dbReference>
<dbReference type="NCBIfam" id="NF033886">
    <property type="entry name" value="T4SS_DotA"/>
    <property type="match status" value="1"/>
</dbReference>
<feature type="transmembrane region" description="Helical" evidence="2">
    <location>
        <begin position="590"/>
        <end position="610"/>
    </location>
</feature>
<evidence type="ECO:0000256" key="3">
    <source>
        <dbReference type="SAM" id="SignalP"/>
    </source>
</evidence>
<keyword evidence="2" id="KW-1133">Transmembrane helix</keyword>
<evidence type="ECO:0000256" key="2">
    <source>
        <dbReference type="SAM" id="Phobius"/>
    </source>
</evidence>
<feature type="transmembrane region" description="Helical" evidence="2">
    <location>
        <begin position="740"/>
        <end position="761"/>
    </location>
</feature>
<keyword evidence="5" id="KW-1185">Reference proteome</keyword>
<dbReference type="PATRIC" id="fig|45068.5.peg.2000"/>
<feature type="transmembrane region" description="Helical" evidence="2">
    <location>
        <begin position="656"/>
        <end position="674"/>
    </location>
</feature>
<feature type="transmembrane region" description="Helical" evidence="2">
    <location>
        <begin position="782"/>
        <end position="807"/>
    </location>
</feature>
<feature type="transmembrane region" description="Helical" evidence="2">
    <location>
        <begin position="109"/>
        <end position="133"/>
    </location>
</feature>
<feature type="transmembrane region" description="Helical" evidence="2">
    <location>
        <begin position="680"/>
        <end position="702"/>
    </location>
</feature>
<keyword evidence="3" id="KW-0732">Signal</keyword>
<protein>
    <submittedName>
        <fullName evidence="4">Defect in organelle trafficking protein DotA</fullName>
    </submittedName>
</protein>
<dbReference type="InterPro" id="IPR021528">
    <property type="entry name" value="DotA"/>
</dbReference>
<feature type="transmembrane region" description="Helical" evidence="2">
    <location>
        <begin position="616"/>
        <end position="635"/>
    </location>
</feature>
<sequence>MKKYTLALLLSLFPVLAAAAESPLGFKPPAGDYSVIFLGNIFGVVDGVLHGTGSQIMGSMFTVFNAAVLALGGIIIMYTLLVSTMNTAQEGQFLGQKWSSLWVPVRTTFGLALLIPKASGYCLMQIFVMWIIVQGIGAADKVWNAALSYLNRGGVIIQEQPNPTKALTSSRSAGIATGVQTILAGQVCMLGIQKQLEAQREIYMRQKQDKIPSACYEKPTKEMEGICNAAVPNFINSVNIVSIQNANPKAAEFSVDMPNFTNPPYSKLNGICGTIRWSAFSMPEDRIKSIETITSNDIQTAKMSRAIAIQQVYLDMALVAQVMVNNNPSLKPKRTDEQKKNDVSIVAQDQFGVPKTMAGRVCDDSTVSDCYLWGSVPGSTAPVLFNGTEFQGAIADYNGIMLPTLNLIRQSENIAGANASRRFIKEATNRGWIMAGSYFFNLVNLNQAARAPDLMDEKTGLEKSSFSPGKLLAAFTEASPGTYNCTSTYPDLCYWLNKDQNKVRAVVGLIQGGIGNISLVSEPQLKNLNQNVVKGIESSTVYGFTTNSTIIRVPGQPGITPLRFADMMNVTMPKVHPLPYTDFPCGELKIAFFAICLGQLLGNIFYNLILVNLYNAFLVIFQPLFDQVIFSFLLLPLQGMSSIFKGGMQILSEPGVNPIVALANMGTYYINFAAELWQRLIELSIAAAILPPPFGIVIFAFLALSLPVVLAWLSIMVMIGFFTAYYIPVLPYMIFTFGSIAWLIVVIEAMVAAPIVALGVTHPEGHEAFGKGEQAIMILMNVFLRPSMMIIGYISGIALSYVGVWILNAGFDTAIGFMQGSEEFGTKDPRRGAGLSSDAQYILNKLWPNNPLQTQVGVISGGYEGWSGIFAYFFSILIYTMMYLIIVQRAFTLISYLPDRVLRWIGGQPEGIGQEAAQWGEEAKSKLGEAGKDTQAARAAGDKAITGYGVKGVNWAKEKLGGAGGGQVQAQGNTPEQLGGSEGEEEGSSGSSTPPPGGGGGGGASGSGGASGGSGAGAGAA</sequence>
<dbReference type="OrthoDB" id="7010241at2"/>
<comment type="caution">
    <text evidence="4">The sequence shown here is derived from an EMBL/GenBank/DDBJ whole genome shotgun (WGS) entry which is preliminary data.</text>
</comment>
<dbReference type="NCBIfam" id="TIGR04346">
    <property type="entry name" value="DotA_TraY"/>
    <property type="match status" value="2"/>
</dbReference>
<feature type="compositionally biased region" description="Gly residues" evidence="1">
    <location>
        <begin position="998"/>
        <end position="1021"/>
    </location>
</feature>
<dbReference type="Pfam" id="PF11388">
    <property type="entry name" value="DotA"/>
    <property type="match status" value="1"/>
</dbReference>
<feature type="chain" id="PRO_5006914810" evidence="3">
    <location>
        <begin position="20"/>
        <end position="1021"/>
    </location>
</feature>
<feature type="transmembrane region" description="Helical" evidence="2">
    <location>
        <begin position="61"/>
        <end position="81"/>
    </location>
</feature>
<dbReference type="AlphaFoldDB" id="A0A0W0VHR9"/>
<feature type="transmembrane region" description="Helical" evidence="2">
    <location>
        <begin position="869"/>
        <end position="887"/>
    </location>
</feature>
<organism evidence="4 5">
    <name type="scientific">Legionella londiniensis</name>
    <dbReference type="NCBI Taxonomy" id="45068"/>
    <lineage>
        <taxon>Bacteria</taxon>
        <taxon>Pseudomonadati</taxon>
        <taxon>Pseudomonadota</taxon>
        <taxon>Gammaproteobacteria</taxon>
        <taxon>Legionellales</taxon>
        <taxon>Legionellaceae</taxon>
        <taxon>Legionella</taxon>
    </lineage>
</organism>
<keyword evidence="2" id="KW-0472">Membrane</keyword>
<keyword evidence="2" id="KW-0812">Transmembrane</keyword>
<dbReference type="InterPro" id="IPR027628">
    <property type="entry name" value="DotA_TraY"/>
</dbReference>
<evidence type="ECO:0000313" key="5">
    <source>
        <dbReference type="Proteomes" id="UP000054997"/>
    </source>
</evidence>
<evidence type="ECO:0000313" key="4">
    <source>
        <dbReference type="EMBL" id="KTD19668.1"/>
    </source>
</evidence>
<evidence type="ECO:0000256" key="1">
    <source>
        <dbReference type="SAM" id="MobiDB-lite"/>
    </source>
</evidence>
<feature type="region of interest" description="Disordered" evidence="1">
    <location>
        <begin position="962"/>
        <end position="1021"/>
    </location>
</feature>
<accession>A0A0W0VHR9</accession>